<name>A0ABV8KMX1_9ACTN</name>
<dbReference type="EMBL" id="JBHSBN010000009">
    <property type="protein sequence ID" value="MFC4107369.1"/>
    <property type="molecule type" value="Genomic_DNA"/>
</dbReference>
<feature type="compositionally biased region" description="Low complexity" evidence="1">
    <location>
        <begin position="672"/>
        <end position="686"/>
    </location>
</feature>
<evidence type="ECO:0000313" key="4">
    <source>
        <dbReference type="EMBL" id="MFC4107369.1"/>
    </source>
</evidence>
<dbReference type="RefSeq" id="WP_377546185.1">
    <property type="nucleotide sequence ID" value="NZ_JBHSBN010000009.1"/>
</dbReference>
<keyword evidence="4" id="KW-0378">Hydrolase</keyword>
<dbReference type="Pfam" id="PF13625">
    <property type="entry name" value="Helicase_C_3"/>
    <property type="match status" value="1"/>
</dbReference>
<keyword evidence="4" id="KW-0067">ATP-binding</keyword>
<feature type="domain" description="WYL" evidence="2">
    <location>
        <begin position="785"/>
        <end position="844"/>
    </location>
</feature>
<dbReference type="InterPro" id="IPR051534">
    <property type="entry name" value="CBASS_pafABC_assoc_protein"/>
</dbReference>
<comment type="caution">
    <text evidence="4">The sequence shown here is derived from an EMBL/GenBank/DDBJ whole genome shotgun (WGS) entry which is preliminary data.</text>
</comment>
<gene>
    <name evidence="4" type="ORF">ACFOX0_15745</name>
</gene>
<feature type="domain" description="Helicase XPB/Ssl2 N-terminal" evidence="3">
    <location>
        <begin position="497"/>
        <end position="619"/>
    </location>
</feature>
<evidence type="ECO:0000259" key="3">
    <source>
        <dbReference type="Pfam" id="PF13625"/>
    </source>
</evidence>
<dbReference type="Proteomes" id="UP001595868">
    <property type="component" value="Unassembled WGS sequence"/>
</dbReference>
<evidence type="ECO:0000313" key="5">
    <source>
        <dbReference type="Proteomes" id="UP001595868"/>
    </source>
</evidence>
<sequence>MASPLVRWLAGRTADELAAILARRADALGPTEPDDLADLATRLQSRASVTAALSALPRPALQLIEAVQASGGPTTSVERLAALLGRSSDDPELGATLAVLAGRALVWPDGVELRMAAPLWSAFPRPLGLGARAERLLAGLPADQLRAVARALTLPPARGRRDLLTGVCAALADGDRVRELVSAAPPAARTLLTELAHGEPLVAVPPGHRDRPADDAVGWATRRGLLIWDGWRHAQLPAEVGVALRGPDWRAPFDPEPPGWTLTDVPVEAVRREAAAAATAALDQAAALLGLVDAAPATTLKTGGVGTRELRRLARAAGCDEPRVRLWLELAYAAGLVGFADGQLRPTDRYDEWRAAEPADRLSTLLRVWPRLPAAPLADVRPDGTPAGAALSRDGTGLTVGDLRTALLRTIGDLPAGRGAGDDGELAAALSWQLPLLGGSEPDTRLAVLAGLAREARALGVVAHGALSTLGRALLADPGSLPATAAALLPRPLAGALFQNDLTAVVPGVPAAALADLLDAAAVRESRGGATGWRFTASSVRAALDAGHDPAGLTAALRAVVTGDALPQPLEYLIRDVGRQHGRVRVRAVGCVLRVDDPALGAELLRARSLGPLKLTELAPTVLASGRPVAETLRVLRDAGYPPVGEDAAGRPRIERPPRLRAPVPRRPAAPHRPAQPASPAGAAGAAGAAGTAGLVELAGRLLAGSAGPAGPPRTGPTASAGRPRTGPTELTGRSRTRPAEPVAGEAEALATVIRLPVGAAADPDDPLPVVHRHARQLQPDERRRLATAIDRGDPIKISYRDSAGDYTVRIVEPVCLDGRLLVAWCHLRADERNFALDRIESVAPA</sequence>
<proteinExistence type="predicted"/>
<feature type="region of interest" description="Disordered" evidence="1">
    <location>
        <begin position="640"/>
        <end position="686"/>
    </location>
</feature>
<organism evidence="4 5">
    <name type="scientific">Micromonospora zhanjiangensis</name>
    <dbReference type="NCBI Taxonomy" id="1522057"/>
    <lineage>
        <taxon>Bacteria</taxon>
        <taxon>Bacillati</taxon>
        <taxon>Actinomycetota</taxon>
        <taxon>Actinomycetes</taxon>
        <taxon>Micromonosporales</taxon>
        <taxon>Micromonosporaceae</taxon>
        <taxon>Micromonospora</taxon>
    </lineage>
</organism>
<keyword evidence="4" id="KW-0547">Nucleotide-binding</keyword>
<dbReference type="PROSITE" id="PS52050">
    <property type="entry name" value="WYL"/>
    <property type="match status" value="1"/>
</dbReference>
<protein>
    <submittedName>
        <fullName evidence="4">Helicase-associated domain-containing protein</fullName>
    </submittedName>
</protein>
<evidence type="ECO:0000259" key="2">
    <source>
        <dbReference type="Pfam" id="PF13280"/>
    </source>
</evidence>
<accession>A0ABV8KMX1</accession>
<dbReference type="PANTHER" id="PTHR34580:SF3">
    <property type="entry name" value="PROTEIN PAFB"/>
    <property type="match status" value="1"/>
</dbReference>
<feature type="compositionally biased region" description="Basic and acidic residues" evidence="1">
    <location>
        <begin position="648"/>
        <end position="658"/>
    </location>
</feature>
<keyword evidence="5" id="KW-1185">Reference proteome</keyword>
<dbReference type="InterPro" id="IPR032830">
    <property type="entry name" value="XPB/Ssl2_N"/>
</dbReference>
<reference evidence="5" key="1">
    <citation type="journal article" date="2019" name="Int. J. Syst. Evol. Microbiol.">
        <title>The Global Catalogue of Microorganisms (GCM) 10K type strain sequencing project: providing services to taxonomists for standard genome sequencing and annotation.</title>
        <authorList>
            <consortium name="The Broad Institute Genomics Platform"/>
            <consortium name="The Broad Institute Genome Sequencing Center for Infectious Disease"/>
            <person name="Wu L."/>
            <person name="Ma J."/>
        </authorList>
    </citation>
    <scope>NUCLEOTIDE SEQUENCE [LARGE SCALE GENOMIC DNA]</scope>
    <source>
        <strain evidence="5">2902at01</strain>
    </source>
</reference>
<keyword evidence="4" id="KW-0347">Helicase</keyword>
<dbReference type="PANTHER" id="PTHR34580">
    <property type="match status" value="1"/>
</dbReference>
<feature type="region of interest" description="Disordered" evidence="1">
    <location>
        <begin position="704"/>
        <end position="746"/>
    </location>
</feature>
<evidence type="ECO:0000256" key="1">
    <source>
        <dbReference type="SAM" id="MobiDB-lite"/>
    </source>
</evidence>
<dbReference type="Pfam" id="PF13280">
    <property type="entry name" value="WYL"/>
    <property type="match status" value="1"/>
</dbReference>
<dbReference type="GO" id="GO:0004386">
    <property type="term" value="F:helicase activity"/>
    <property type="evidence" value="ECO:0007669"/>
    <property type="project" value="UniProtKB-KW"/>
</dbReference>
<dbReference type="InterPro" id="IPR026881">
    <property type="entry name" value="WYL_dom"/>
</dbReference>